<dbReference type="CDD" id="cd22275">
    <property type="entry name" value="DPBB_EXPB_N"/>
    <property type="match status" value="1"/>
</dbReference>
<dbReference type="PRINTS" id="PR00829">
    <property type="entry name" value="LOLP1ALLERGN"/>
</dbReference>
<dbReference type="EMBL" id="CM017621">
    <property type="protein sequence ID" value="TYH95508.1"/>
    <property type="molecule type" value="Genomic_DNA"/>
</dbReference>
<dbReference type="InterPro" id="IPR036749">
    <property type="entry name" value="Expansin_CBD_sf"/>
</dbReference>
<dbReference type="InterPro" id="IPR005795">
    <property type="entry name" value="LolPI"/>
</dbReference>
<dbReference type="PRINTS" id="PR01225">
    <property type="entry name" value="EXPANSNFAMLY"/>
</dbReference>
<evidence type="ECO:0000256" key="1">
    <source>
        <dbReference type="ARBA" id="ARBA00004613"/>
    </source>
</evidence>
<feature type="domain" description="Expansin-like CBD" evidence="5">
    <location>
        <begin position="179"/>
        <end position="263"/>
    </location>
</feature>
<dbReference type="PANTHER" id="PTHR31692">
    <property type="entry name" value="EXPANSIN-B3"/>
    <property type="match status" value="1"/>
</dbReference>
<dbReference type="Gene3D" id="2.40.40.10">
    <property type="entry name" value="RlpA-like domain"/>
    <property type="match status" value="1"/>
</dbReference>
<keyword evidence="2" id="KW-0964">Secreted</keyword>
<dbReference type="InterPro" id="IPR009009">
    <property type="entry name" value="RlpA-like_DPBB"/>
</dbReference>
<dbReference type="GO" id="GO:0009653">
    <property type="term" value="P:anatomical structure morphogenesis"/>
    <property type="evidence" value="ECO:0007669"/>
    <property type="project" value="UniProtKB-ARBA"/>
</dbReference>
<evidence type="ECO:0000313" key="6">
    <source>
        <dbReference type="EMBL" id="TYH95508.1"/>
    </source>
</evidence>
<dbReference type="AlphaFoldDB" id="A0A5D2MW60"/>
<sequence length="269" mass="28622">MSPSKISRSSFPFDPLKAFLDEWSMSLSLHEVGCSKDRSIIMSQLVSSSFPLNRTFLGGACGYGDSVERPPFSSMVSAGGPSIFKSGIGCGACYEVKCSTNSACSGNPVTVVITDECPGCVSESVHFDLSGTSIGAMAKSGLADLLRNAGILQVQYKKVDCKYPGTTIAFHVDPGSDPNYFATLIEYTNGDGDLASVDLKQALDTDGWQPMQQSWGAVWKLDSAGSTLLPPFSLRLTSLDSRKTIVATAVIPAGWEPGKTYRSVVNFNP</sequence>
<comment type="subcellular location">
    <subcellularLocation>
        <location evidence="1">Secreted</location>
    </subcellularLocation>
</comment>
<dbReference type="Proteomes" id="UP000322667">
    <property type="component" value="Chromosome A12"/>
</dbReference>
<evidence type="ECO:0008006" key="8">
    <source>
        <dbReference type="Google" id="ProtNLM"/>
    </source>
</evidence>
<comment type="similarity">
    <text evidence="3">Belongs to the expansin family.</text>
</comment>
<evidence type="ECO:0000256" key="3">
    <source>
        <dbReference type="RuleBase" id="RU003460"/>
    </source>
</evidence>
<dbReference type="Pfam" id="PF03330">
    <property type="entry name" value="DPBB_1"/>
    <property type="match status" value="1"/>
</dbReference>
<evidence type="ECO:0000256" key="2">
    <source>
        <dbReference type="ARBA" id="ARBA00022525"/>
    </source>
</evidence>
<dbReference type="SUPFAM" id="SSF50685">
    <property type="entry name" value="Barwin-like endoglucanases"/>
    <property type="match status" value="1"/>
</dbReference>
<dbReference type="GO" id="GO:0005576">
    <property type="term" value="C:extracellular region"/>
    <property type="evidence" value="ECO:0007669"/>
    <property type="project" value="UniProtKB-SubCell"/>
</dbReference>
<proteinExistence type="inferred from homology"/>
<dbReference type="SMART" id="SM00837">
    <property type="entry name" value="DPBB_1"/>
    <property type="match status" value="1"/>
</dbReference>
<dbReference type="PROSITE" id="PS50843">
    <property type="entry name" value="EXPANSIN_CBD"/>
    <property type="match status" value="1"/>
</dbReference>
<evidence type="ECO:0000259" key="5">
    <source>
        <dbReference type="PROSITE" id="PS50843"/>
    </source>
</evidence>
<protein>
    <recommendedName>
        <fullName evidence="8">Expansin-like EG45 domain-containing protein</fullName>
    </recommendedName>
</protein>
<organism evidence="6 7">
    <name type="scientific">Gossypium tomentosum</name>
    <name type="common">Hawaiian cotton</name>
    <name type="synonym">Gossypium sandvicense</name>
    <dbReference type="NCBI Taxonomy" id="34277"/>
    <lineage>
        <taxon>Eukaryota</taxon>
        <taxon>Viridiplantae</taxon>
        <taxon>Streptophyta</taxon>
        <taxon>Embryophyta</taxon>
        <taxon>Tracheophyta</taxon>
        <taxon>Spermatophyta</taxon>
        <taxon>Magnoliopsida</taxon>
        <taxon>eudicotyledons</taxon>
        <taxon>Gunneridae</taxon>
        <taxon>Pentapetalae</taxon>
        <taxon>rosids</taxon>
        <taxon>malvids</taxon>
        <taxon>Malvales</taxon>
        <taxon>Malvaceae</taxon>
        <taxon>Malvoideae</taxon>
        <taxon>Gossypium</taxon>
    </lineage>
</organism>
<dbReference type="InterPro" id="IPR036908">
    <property type="entry name" value="RlpA-like_sf"/>
</dbReference>
<dbReference type="InterPro" id="IPR007112">
    <property type="entry name" value="Expansin/allergen_DPBB_dom"/>
</dbReference>
<dbReference type="PANTHER" id="PTHR31692:SF56">
    <property type="entry name" value="EXPANSIN-B2-RELATED"/>
    <property type="match status" value="1"/>
</dbReference>
<keyword evidence="7" id="KW-1185">Reference proteome</keyword>
<dbReference type="Gene3D" id="2.60.40.760">
    <property type="entry name" value="Expansin, cellulose-binding-like domain"/>
    <property type="match status" value="1"/>
</dbReference>
<evidence type="ECO:0000259" key="4">
    <source>
        <dbReference type="PROSITE" id="PS50842"/>
    </source>
</evidence>
<gene>
    <name evidence="6" type="ORF">ES332_A12G110700v1</name>
</gene>
<dbReference type="Pfam" id="PF01357">
    <property type="entry name" value="Expansin_C"/>
    <property type="match status" value="1"/>
</dbReference>
<dbReference type="InterPro" id="IPR007118">
    <property type="entry name" value="Expan_Lol_pI"/>
</dbReference>
<dbReference type="InterPro" id="IPR007117">
    <property type="entry name" value="Expansin_CBD"/>
</dbReference>
<evidence type="ECO:0000313" key="7">
    <source>
        <dbReference type="Proteomes" id="UP000322667"/>
    </source>
</evidence>
<reference evidence="6 7" key="1">
    <citation type="submission" date="2019-07" db="EMBL/GenBank/DDBJ databases">
        <title>WGS assembly of Gossypium tomentosum.</title>
        <authorList>
            <person name="Chen Z.J."/>
            <person name="Sreedasyam A."/>
            <person name="Ando A."/>
            <person name="Song Q."/>
            <person name="De L."/>
            <person name="Hulse-Kemp A."/>
            <person name="Ding M."/>
            <person name="Ye W."/>
            <person name="Kirkbride R."/>
            <person name="Jenkins J."/>
            <person name="Plott C."/>
            <person name="Lovell J."/>
            <person name="Lin Y.-M."/>
            <person name="Vaughn R."/>
            <person name="Liu B."/>
            <person name="Li W."/>
            <person name="Simpson S."/>
            <person name="Scheffler B."/>
            <person name="Saski C."/>
            <person name="Grover C."/>
            <person name="Hu G."/>
            <person name="Conover J."/>
            <person name="Carlson J."/>
            <person name="Shu S."/>
            <person name="Boston L."/>
            <person name="Williams M."/>
            <person name="Peterson D."/>
            <person name="Mcgee K."/>
            <person name="Jones D."/>
            <person name="Wendel J."/>
            <person name="Stelly D."/>
            <person name="Grimwood J."/>
            <person name="Schmutz J."/>
        </authorList>
    </citation>
    <scope>NUCLEOTIDE SEQUENCE [LARGE SCALE GENOMIC DNA]</scope>
    <source>
        <strain evidence="6">7179.01</strain>
    </source>
</reference>
<feature type="domain" description="Expansin-like EG45" evidence="4">
    <location>
        <begin position="58"/>
        <end position="166"/>
    </location>
</feature>
<name>A0A5D2MW60_GOSTO</name>
<accession>A0A5D2MW60</accession>
<dbReference type="SUPFAM" id="SSF49590">
    <property type="entry name" value="PHL pollen allergen"/>
    <property type="match status" value="1"/>
</dbReference>
<dbReference type="PROSITE" id="PS50842">
    <property type="entry name" value="EXPANSIN_EG45"/>
    <property type="match status" value="1"/>
</dbReference>